<dbReference type="Proteomes" id="UP000217083">
    <property type="component" value="Unassembled WGS sequence"/>
</dbReference>
<dbReference type="PROSITE" id="PS51257">
    <property type="entry name" value="PROKAR_LIPOPROTEIN"/>
    <property type="match status" value="1"/>
</dbReference>
<dbReference type="EMBL" id="NPIA01000001">
    <property type="protein sequence ID" value="OZM58216.1"/>
    <property type="molecule type" value="Genomic_DNA"/>
</dbReference>
<dbReference type="InterPro" id="IPR036238">
    <property type="entry name" value="Transglutaminase_C_sf"/>
</dbReference>
<evidence type="ECO:0000256" key="1">
    <source>
        <dbReference type="SAM" id="SignalP"/>
    </source>
</evidence>
<protein>
    <recommendedName>
        <fullName evidence="4">DUF4352 domain-containing protein</fullName>
    </recommendedName>
</protein>
<name>A0A263BYG9_9BACI</name>
<reference evidence="3" key="1">
    <citation type="submission" date="2017-08" db="EMBL/GenBank/DDBJ databases">
        <authorList>
            <person name="Huang Z."/>
        </authorList>
    </citation>
    <scope>NUCLEOTIDE SEQUENCE [LARGE SCALE GENOMIC DNA]</scope>
    <source>
        <strain evidence="3">SA5d-4</strain>
    </source>
</reference>
<comment type="caution">
    <text evidence="2">The sequence shown here is derived from an EMBL/GenBank/DDBJ whole genome shotgun (WGS) entry which is preliminary data.</text>
</comment>
<evidence type="ECO:0000313" key="2">
    <source>
        <dbReference type="EMBL" id="OZM58216.1"/>
    </source>
</evidence>
<evidence type="ECO:0008006" key="4">
    <source>
        <dbReference type="Google" id="ProtNLM"/>
    </source>
</evidence>
<dbReference type="GO" id="GO:0003810">
    <property type="term" value="F:protein-glutamine gamma-glutamyltransferase activity"/>
    <property type="evidence" value="ECO:0007669"/>
    <property type="project" value="InterPro"/>
</dbReference>
<feature type="signal peptide" evidence="1">
    <location>
        <begin position="1"/>
        <end position="24"/>
    </location>
</feature>
<proteinExistence type="predicted"/>
<gene>
    <name evidence="2" type="ORF">CIB95_01185</name>
</gene>
<feature type="chain" id="PRO_5039016582" description="DUF4352 domain-containing protein" evidence="1">
    <location>
        <begin position="25"/>
        <end position="147"/>
    </location>
</feature>
<accession>A0A263BYG9</accession>
<reference evidence="2 3" key="2">
    <citation type="submission" date="2017-09" db="EMBL/GenBank/DDBJ databases">
        <title>Bacillus patelloidae sp. nov., isolated from the intestinal tract of a marine limpet.</title>
        <authorList>
            <person name="Liu R."/>
            <person name="Dong C."/>
            <person name="Shao Z."/>
        </authorList>
    </citation>
    <scope>NUCLEOTIDE SEQUENCE [LARGE SCALE GENOMIC DNA]</scope>
    <source>
        <strain evidence="2 3">SA5d-4</strain>
    </source>
</reference>
<organism evidence="2 3">
    <name type="scientific">Lottiidibacillus patelloidae</name>
    <dbReference type="NCBI Taxonomy" id="2670334"/>
    <lineage>
        <taxon>Bacteria</taxon>
        <taxon>Bacillati</taxon>
        <taxon>Bacillota</taxon>
        <taxon>Bacilli</taxon>
        <taxon>Bacillales</taxon>
        <taxon>Bacillaceae</taxon>
        <taxon>Lottiidibacillus</taxon>
    </lineage>
</organism>
<dbReference type="RefSeq" id="WP_094920736.1">
    <property type="nucleotide sequence ID" value="NZ_NPIA01000001.1"/>
</dbReference>
<evidence type="ECO:0000313" key="3">
    <source>
        <dbReference type="Proteomes" id="UP000217083"/>
    </source>
</evidence>
<keyword evidence="3" id="KW-1185">Reference proteome</keyword>
<keyword evidence="1" id="KW-0732">Signal</keyword>
<dbReference type="SUPFAM" id="SSF49309">
    <property type="entry name" value="Transglutaminase, two C-terminal domains"/>
    <property type="match status" value="1"/>
</dbReference>
<sequence length="147" mass="16415">MKKVTVLIISAVIVVFLASCGTTQSVKKTEKYTGFVSEENILEVEAEAIWNKEENVYDVTATITNLTDEMIQIIFDCGALISYTGKVRPEICDTAYSQGLEAGQSTKTTIKIKEEDFKVNNEDFMLFVEYEVADSGVSKMGFQLRAR</sequence>
<dbReference type="AlphaFoldDB" id="A0A263BYG9"/>